<dbReference type="EMBL" id="VSSQ01113885">
    <property type="protein sequence ID" value="MPN50063.1"/>
    <property type="molecule type" value="Genomic_DNA"/>
</dbReference>
<dbReference type="AlphaFoldDB" id="A0A645IS79"/>
<sequence length="111" mass="12343">MRVVILRESAHLHRHIRRIEADDLVDHQCVGDAMRQVMERAELMRHTVADAEKRIGKRHSGHSGGVGHLFAGDGVVLPVIIGAGQIFEDHLEGAQRRAVGIVRRQHRGIGL</sequence>
<comment type="caution">
    <text evidence="1">The sequence shown here is derived from an EMBL/GenBank/DDBJ whole genome shotgun (WGS) entry which is preliminary data.</text>
</comment>
<organism evidence="1">
    <name type="scientific">bioreactor metagenome</name>
    <dbReference type="NCBI Taxonomy" id="1076179"/>
    <lineage>
        <taxon>unclassified sequences</taxon>
        <taxon>metagenomes</taxon>
        <taxon>ecological metagenomes</taxon>
    </lineage>
</organism>
<accession>A0A645IS79</accession>
<protein>
    <submittedName>
        <fullName evidence="1">Uncharacterized protein</fullName>
    </submittedName>
</protein>
<name>A0A645IS79_9ZZZZ</name>
<gene>
    <name evidence="1" type="ORF">SDC9_197689</name>
</gene>
<reference evidence="1" key="1">
    <citation type="submission" date="2019-08" db="EMBL/GenBank/DDBJ databases">
        <authorList>
            <person name="Kucharzyk K."/>
            <person name="Murdoch R.W."/>
            <person name="Higgins S."/>
            <person name="Loffler F."/>
        </authorList>
    </citation>
    <scope>NUCLEOTIDE SEQUENCE</scope>
</reference>
<evidence type="ECO:0000313" key="1">
    <source>
        <dbReference type="EMBL" id="MPN50063.1"/>
    </source>
</evidence>
<proteinExistence type="predicted"/>